<reference evidence="3" key="1">
    <citation type="submission" date="2019-09" db="EMBL/GenBank/DDBJ databases">
        <title>Antimicrobial potential of Antarctic Bacteria.</title>
        <authorList>
            <person name="Benaud N."/>
            <person name="Edwards R.J."/>
            <person name="Ferrari B.C."/>
        </authorList>
    </citation>
    <scope>NUCLEOTIDE SEQUENCE [LARGE SCALE GENOMIC DNA]</scope>
    <source>
        <strain evidence="3">INR9</strain>
    </source>
</reference>
<dbReference type="RefSeq" id="WP_185277929.1">
    <property type="nucleotide sequence ID" value="NZ_CP043641.1"/>
</dbReference>
<protein>
    <submittedName>
        <fullName evidence="2">Esterase family protein</fullName>
    </submittedName>
</protein>
<dbReference type="EMBL" id="CP043641">
    <property type="protein sequence ID" value="QNE34757.1"/>
    <property type="molecule type" value="Genomic_DNA"/>
</dbReference>
<dbReference type="AlphaFoldDB" id="A0A7G6Y8E2"/>
<dbReference type="GO" id="GO:0016747">
    <property type="term" value="F:acyltransferase activity, transferring groups other than amino-acyl groups"/>
    <property type="evidence" value="ECO:0007669"/>
    <property type="project" value="TreeGrafter"/>
</dbReference>
<keyword evidence="1" id="KW-0812">Transmembrane</keyword>
<dbReference type="PANTHER" id="PTHR48098">
    <property type="entry name" value="ENTEROCHELIN ESTERASE-RELATED"/>
    <property type="match status" value="1"/>
</dbReference>
<dbReference type="PANTHER" id="PTHR48098:SF1">
    <property type="entry name" value="DIACYLGLYCEROL ACYLTRANSFERASE_MYCOLYLTRANSFERASE AG85A"/>
    <property type="match status" value="1"/>
</dbReference>
<organism evidence="2 3">
    <name type="scientific">Leifsonia shinshuensis</name>
    <dbReference type="NCBI Taxonomy" id="150026"/>
    <lineage>
        <taxon>Bacteria</taxon>
        <taxon>Bacillati</taxon>
        <taxon>Actinomycetota</taxon>
        <taxon>Actinomycetes</taxon>
        <taxon>Micrococcales</taxon>
        <taxon>Microbacteriaceae</taxon>
        <taxon>Leifsonia</taxon>
    </lineage>
</organism>
<dbReference type="Pfam" id="PF00756">
    <property type="entry name" value="Esterase"/>
    <property type="match status" value="1"/>
</dbReference>
<keyword evidence="1" id="KW-0472">Membrane</keyword>
<dbReference type="InterPro" id="IPR029058">
    <property type="entry name" value="AB_hydrolase_fold"/>
</dbReference>
<evidence type="ECO:0000313" key="3">
    <source>
        <dbReference type="Proteomes" id="UP000515511"/>
    </source>
</evidence>
<sequence>MFDALLSVDVLTGPVPVVVFAVAAALLVALLARRPSLAWLRRLGLAAAIGLLGAVITWLVCVRWLNLFGESLGAGNYLWVAAVFCGVALAAASIGRAPRWRTAVAIAAVPAFVLAATLGINLNYGLDRTVGNVLAITIPNPIKAKPLTGRSTAYDVALWKHWKAPAGMPLKGKTGTAHIPGTISGFHAREAGVYLPPAALTAHPPALPLIVMMMGQPGNPDPEPIASVLNALAAQHHGLAPVVVVADQLGAGMPDTLCLDTTRYGNVATYITRDVTDWAARHLPITHDHRFWSIAGYSNGGLCGLSFGIDHPDLFANILDISGEEYPGAEHPAATLNEIFHGDQAAYDRSKPLSRLVPGAFPGSIIFTACRDDPRYHGVAAQEVRATQRAGVASTFIDLPTGGHGMGALMGGLTGGLPLLFGTLGLQKPG</sequence>
<dbReference type="SUPFAM" id="SSF53474">
    <property type="entry name" value="alpha/beta-Hydrolases"/>
    <property type="match status" value="1"/>
</dbReference>
<dbReference type="Proteomes" id="UP000515511">
    <property type="component" value="Chromosome"/>
</dbReference>
<proteinExistence type="predicted"/>
<evidence type="ECO:0000256" key="1">
    <source>
        <dbReference type="SAM" id="Phobius"/>
    </source>
</evidence>
<dbReference type="Gene3D" id="3.40.50.1820">
    <property type="entry name" value="alpha/beta hydrolase"/>
    <property type="match status" value="1"/>
</dbReference>
<feature type="transmembrane region" description="Helical" evidence="1">
    <location>
        <begin position="43"/>
        <end position="65"/>
    </location>
</feature>
<feature type="transmembrane region" description="Helical" evidence="1">
    <location>
        <begin position="102"/>
        <end position="124"/>
    </location>
</feature>
<dbReference type="KEGG" id="lse:F1C12_06225"/>
<feature type="transmembrane region" description="Helical" evidence="1">
    <location>
        <begin position="12"/>
        <end position="31"/>
    </location>
</feature>
<keyword evidence="1" id="KW-1133">Transmembrane helix</keyword>
<accession>A0A7G6Y8E2</accession>
<dbReference type="InterPro" id="IPR000801">
    <property type="entry name" value="Esterase-like"/>
</dbReference>
<evidence type="ECO:0000313" key="2">
    <source>
        <dbReference type="EMBL" id="QNE34757.1"/>
    </source>
</evidence>
<feature type="transmembrane region" description="Helical" evidence="1">
    <location>
        <begin position="77"/>
        <end position="95"/>
    </location>
</feature>
<gene>
    <name evidence="2" type="ORF">F1C12_06225</name>
</gene>
<name>A0A7G6Y8E2_9MICO</name>
<dbReference type="InterPro" id="IPR050583">
    <property type="entry name" value="Mycobacterial_A85_antigen"/>
</dbReference>